<dbReference type="PANTHER" id="PTHR12526:SF510">
    <property type="entry name" value="D-INOSITOL 3-PHOSPHATE GLYCOSYLTRANSFERASE"/>
    <property type="match status" value="1"/>
</dbReference>
<evidence type="ECO:0000256" key="1">
    <source>
        <dbReference type="ARBA" id="ARBA00022676"/>
    </source>
</evidence>
<name>A0A4U1J7D4_9BACT</name>
<accession>A0A4U1J7D4</accession>
<dbReference type="CDD" id="cd03801">
    <property type="entry name" value="GT4_PimA-like"/>
    <property type="match status" value="1"/>
</dbReference>
<proteinExistence type="predicted"/>
<dbReference type="Proteomes" id="UP000309215">
    <property type="component" value="Unassembled WGS sequence"/>
</dbReference>
<keyword evidence="2 3" id="KW-0808">Transferase</keyword>
<organism evidence="3 4">
    <name type="scientific">Polyangium fumosum</name>
    <dbReference type="NCBI Taxonomy" id="889272"/>
    <lineage>
        <taxon>Bacteria</taxon>
        <taxon>Pseudomonadati</taxon>
        <taxon>Myxococcota</taxon>
        <taxon>Polyangia</taxon>
        <taxon>Polyangiales</taxon>
        <taxon>Polyangiaceae</taxon>
        <taxon>Polyangium</taxon>
    </lineage>
</organism>
<evidence type="ECO:0000256" key="2">
    <source>
        <dbReference type="ARBA" id="ARBA00022679"/>
    </source>
</evidence>
<sequence length="381" mass="42207">MKITFLCPDLVDAPHGGIPTVSRQLLRQLERIARERRVPLAFDVWALHDAPHDTRAVAREVGLQTPPRRFRSFGGSRLGMLAEAARERSDADLVFTTHIGLGPVARLLRPRAAPIVQFLHGVECWRPLPTHQRVGLWGSQLLISNSAFTLDRFFDWNPEHRSIPSKVCWLGLSNDRATRDLAPPPEDAGLSALIVGRIHPEERYKGHAELISIWNHVRRQCPDARLDIVGDGAARPAYEAQAKRLGLLESGAVRFWGRIPDDDLRALYQRTTVFAMPSRGEGFGLVYLEAMAAGVPCIGSLDDAAREVIVDGETGLSVRYGDHEGLARALVELFSDAEFRDRLGRAARARVLASFTEDHFGTRIWDALAALHPRAFAAGPA</sequence>
<keyword evidence="4" id="KW-1185">Reference proteome</keyword>
<dbReference type="AlphaFoldDB" id="A0A4U1J7D4"/>
<dbReference type="PANTHER" id="PTHR12526">
    <property type="entry name" value="GLYCOSYLTRANSFERASE"/>
    <property type="match status" value="1"/>
</dbReference>
<dbReference type="SUPFAM" id="SSF53756">
    <property type="entry name" value="UDP-Glycosyltransferase/glycogen phosphorylase"/>
    <property type="match status" value="1"/>
</dbReference>
<dbReference type="Gene3D" id="3.40.50.2000">
    <property type="entry name" value="Glycogen Phosphorylase B"/>
    <property type="match status" value="2"/>
</dbReference>
<dbReference type="OrthoDB" id="267270at2"/>
<dbReference type="RefSeq" id="WP_136932269.1">
    <property type="nucleotide sequence ID" value="NZ_SSMQ01000034.1"/>
</dbReference>
<evidence type="ECO:0000313" key="4">
    <source>
        <dbReference type="Proteomes" id="UP000309215"/>
    </source>
</evidence>
<dbReference type="EMBL" id="SSMQ01000034">
    <property type="protein sequence ID" value="TKD02464.1"/>
    <property type="molecule type" value="Genomic_DNA"/>
</dbReference>
<protein>
    <submittedName>
        <fullName evidence="3">Glycosyltransferase family 1 protein</fullName>
    </submittedName>
</protein>
<dbReference type="GO" id="GO:0016757">
    <property type="term" value="F:glycosyltransferase activity"/>
    <property type="evidence" value="ECO:0007669"/>
    <property type="project" value="UniProtKB-KW"/>
</dbReference>
<keyword evidence="1" id="KW-0328">Glycosyltransferase</keyword>
<comment type="caution">
    <text evidence="3">The sequence shown here is derived from an EMBL/GenBank/DDBJ whole genome shotgun (WGS) entry which is preliminary data.</text>
</comment>
<dbReference type="Pfam" id="PF13692">
    <property type="entry name" value="Glyco_trans_1_4"/>
    <property type="match status" value="1"/>
</dbReference>
<reference evidence="3 4" key="1">
    <citation type="submission" date="2019-04" db="EMBL/GenBank/DDBJ databases">
        <authorList>
            <person name="Li Y."/>
            <person name="Wang J."/>
        </authorList>
    </citation>
    <scope>NUCLEOTIDE SEQUENCE [LARGE SCALE GENOMIC DNA]</scope>
    <source>
        <strain evidence="3 4">DSM 14668</strain>
    </source>
</reference>
<evidence type="ECO:0000313" key="3">
    <source>
        <dbReference type="EMBL" id="TKD02464.1"/>
    </source>
</evidence>
<gene>
    <name evidence="3" type="ORF">E8A74_28650</name>
</gene>